<proteinExistence type="predicted"/>
<protein>
    <submittedName>
        <fullName evidence="1">Uncharacterized protein</fullName>
    </submittedName>
</protein>
<dbReference type="EMBL" id="CP006939">
    <property type="protein sequence ID" value="AHC15464.1"/>
    <property type="molecule type" value="Genomic_DNA"/>
</dbReference>
<dbReference type="RefSeq" id="WP_024268370.1">
    <property type="nucleotide sequence ID" value="NC_023035.1"/>
</dbReference>
<gene>
    <name evidence="1" type="ORF">L21SP2_2097</name>
</gene>
<name>V5WIS2_9SPIO</name>
<sequence length="159" mass="17789">MNTVNGGVIATIFLVLLLLSCQPASRQIVQYANNGLPEPVYGDIRDGIYQIPADKHLNYYAKFGVTREMFADPSIMTDQDVSSLERAITSLIKKYPDDYTRMLNEDSDPDRIVQIDVFENQGSGRAPTGSAVRRQYGVFSTVTVETEGILMEDDERNTE</sequence>
<reference evidence="1 2" key="1">
    <citation type="journal article" date="2015" name="Stand. Genomic Sci.">
        <title>Complete genome sequence and description of Salinispira pacifica gen. nov., sp. nov., a novel spirochaete isolated form a hypersaline microbial mat.</title>
        <authorList>
            <person name="Ben Hania W."/>
            <person name="Joseph M."/>
            <person name="Schumann P."/>
            <person name="Bunk B."/>
            <person name="Fiebig A."/>
            <person name="Sproer C."/>
            <person name="Klenk H.P."/>
            <person name="Fardeau M.L."/>
            <person name="Spring S."/>
        </authorList>
    </citation>
    <scope>NUCLEOTIDE SEQUENCE [LARGE SCALE GENOMIC DNA]</scope>
    <source>
        <strain evidence="1 2">L21-RPul-D2</strain>
    </source>
</reference>
<evidence type="ECO:0000313" key="1">
    <source>
        <dbReference type="EMBL" id="AHC15464.1"/>
    </source>
</evidence>
<evidence type="ECO:0000313" key="2">
    <source>
        <dbReference type="Proteomes" id="UP000018680"/>
    </source>
</evidence>
<keyword evidence="2" id="KW-1185">Reference proteome</keyword>
<dbReference type="AlphaFoldDB" id="V5WIS2"/>
<dbReference type="KEGG" id="slr:L21SP2_2097"/>
<organism evidence="1 2">
    <name type="scientific">Salinispira pacifica</name>
    <dbReference type="NCBI Taxonomy" id="1307761"/>
    <lineage>
        <taxon>Bacteria</taxon>
        <taxon>Pseudomonadati</taxon>
        <taxon>Spirochaetota</taxon>
        <taxon>Spirochaetia</taxon>
        <taxon>Spirochaetales</taxon>
        <taxon>Spirochaetaceae</taxon>
        <taxon>Salinispira</taxon>
    </lineage>
</organism>
<dbReference type="Proteomes" id="UP000018680">
    <property type="component" value="Chromosome"/>
</dbReference>
<accession>V5WIS2</accession>
<dbReference type="HOGENOM" id="CLU_1659497_0_0_12"/>